<comment type="subcellular location">
    <subcellularLocation>
        <location evidence="1">Membrane</location>
        <topology evidence="1">Multi-pass membrane protein</topology>
    </subcellularLocation>
</comment>
<feature type="transmembrane region" description="Helical" evidence="6">
    <location>
        <begin position="202"/>
        <end position="233"/>
    </location>
</feature>
<name>A0AA37TRY7_9GAMM</name>
<evidence type="ECO:0000256" key="4">
    <source>
        <dbReference type="ARBA" id="ARBA00022989"/>
    </source>
</evidence>
<evidence type="ECO:0000313" key="8">
    <source>
        <dbReference type="Proteomes" id="UP001157439"/>
    </source>
</evidence>
<feature type="transmembrane region" description="Helical" evidence="6">
    <location>
        <begin position="144"/>
        <end position="163"/>
    </location>
</feature>
<organism evidence="7 8">
    <name type="scientific">Paraferrimonas haliotis</name>
    <dbReference type="NCBI Taxonomy" id="2013866"/>
    <lineage>
        <taxon>Bacteria</taxon>
        <taxon>Pseudomonadati</taxon>
        <taxon>Pseudomonadota</taxon>
        <taxon>Gammaproteobacteria</taxon>
        <taxon>Alteromonadales</taxon>
        <taxon>Ferrimonadaceae</taxon>
        <taxon>Paraferrimonas</taxon>
    </lineage>
</organism>
<keyword evidence="5 6" id="KW-0472">Membrane</keyword>
<dbReference type="PANTHER" id="PTHR21716">
    <property type="entry name" value="TRANSMEMBRANE PROTEIN"/>
    <property type="match status" value="1"/>
</dbReference>
<dbReference type="Pfam" id="PF01594">
    <property type="entry name" value="AI-2E_transport"/>
    <property type="match status" value="1"/>
</dbReference>
<comment type="similarity">
    <text evidence="2">Belongs to the autoinducer-2 exporter (AI-2E) (TC 2.A.86) family.</text>
</comment>
<comment type="caution">
    <text evidence="7">The sequence shown here is derived from an EMBL/GenBank/DDBJ whole genome shotgun (WGS) entry which is preliminary data.</text>
</comment>
<evidence type="ECO:0000256" key="3">
    <source>
        <dbReference type="ARBA" id="ARBA00022692"/>
    </source>
</evidence>
<evidence type="ECO:0000313" key="7">
    <source>
        <dbReference type="EMBL" id="GLS84225.1"/>
    </source>
</evidence>
<dbReference type="RefSeq" id="WP_095498283.1">
    <property type="nucleotide sequence ID" value="NZ_BSPO01000003.1"/>
</dbReference>
<dbReference type="GO" id="GO:0016020">
    <property type="term" value="C:membrane"/>
    <property type="evidence" value="ECO:0007669"/>
    <property type="project" value="UniProtKB-SubCell"/>
</dbReference>
<evidence type="ECO:0000256" key="6">
    <source>
        <dbReference type="SAM" id="Phobius"/>
    </source>
</evidence>
<dbReference type="AlphaFoldDB" id="A0AA37TRY7"/>
<reference evidence="7 8" key="1">
    <citation type="journal article" date="2014" name="Int. J. Syst. Evol. Microbiol.">
        <title>Complete genome sequence of Corynebacterium casei LMG S-19264T (=DSM 44701T), isolated from a smear-ripened cheese.</title>
        <authorList>
            <consortium name="US DOE Joint Genome Institute (JGI-PGF)"/>
            <person name="Walter F."/>
            <person name="Albersmeier A."/>
            <person name="Kalinowski J."/>
            <person name="Ruckert C."/>
        </authorList>
    </citation>
    <scope>NUCLEOTIDE SEQUENCE [LARGE SCALE GENOMIC DNA]</scope>
    <source>
        <strain evidence="7 8">NBRC 112785</strain>
    </source>
</reference>
<evidence type="ECO:0000256" key="1">
    <source>
        <dbReference type="ARBA" id="ARBA00004141"/>
    </source>
</evidence>
<keyword evidence="3 6" id="KW-0812">Transmembrane</keyword>
<feature type="transmembrane region" description="Helical" evidence="6">
    <location>
        <begin position="63"/>
        <end position="87"/>
    </location>
</feature>
<feature type="transmembrane region" description="Helical" evidence="6">
    <location>
        <begin position="290"/>
        <end position="313"/>
    </location>
</feature>
<sequence length="354" mass="38515">MLPVSRESVSFKTLAILAFLVVILAGIKSASAMLVPFILSAFIAIICNPIITRMTERRVPKGIAILVIVGFAVLMGLWLAGLVGSSINEFTQQLPVYREKLLSEFAWFFELLARNNIQVSREQVVSYFDPGQAMSLATNMLSGVGNVMTNLFLIVLTVIFMLYEAPSLAKKVHYAFNDPDMRLQQIDEVLESINRYMVIKTLISLATGCVVGAGLWLIGVDYALLWAVVAFLFNYIPNIGSIIAAVPAVVLALVQLGPTAAGLTALLYLGSNTVMGNIVEPKFMGRGLGLSTLVVFLSLIFWGWLLGSTGMLLSVPLTMMVKIILESSEGGRWFAVLLGGDGDLHKVEQEHKPS</sequence>
<accession>A0AA37TRY7</accession>
<dbReference type="PANTHER" id="PTHR21716:SF64">
    <property type="entry name" value="AI-2 TRANSPORT PROTEIN TQSA"/>
    <property type="match status" value="1"/>
</dbReference>
<dbReference type="EMBL" id="BSPO01000003">
    <property type="protein sequence ID" value="GLS84225.1"/>
    <property type="molecule type" value="Genomic_DNA"/>
</dbReference>
<dbReference type="Proteomes" id="UP001157439">
    <property type="component" value="Unassembled WGS sequence"/>
</dbReference>
<keyword evidence="8" id="KW-1185">Reference proteome</keyword>
<evidence type="ECO:0000256" key="5">
    <source>
        <dbReference type="ARBA" id="ARBA00023136"/>
    </source>
</evidence>
<keyword evidence="4 6" id="KW-1133">Transmembrane helix</keyword>
<protein>
    <submittedName>
        <fullName evidence="7">Membrane protein</fullName>
    </submittedName>
</protein>
<feature type="transmembrane region" description="Helical" evidence="6">
    <location>
        <begin position="33"/>
        <end position="51"/>
    </location>
</feature>
<proteinExistence type="inferred from homology"/>
<feature type="transmembrane region" description="Helical" evidence="6">
    <location>
        <begin position="9"/>
        <end position="27"/>
    </location>
</feature>
<dbReference type="GO" id="GO:0055085">
    <property type="term" value="P:transmembrane transport"/>
    <property type="evidence" value="ECO:0007669"/>
    <property type="project" value="TreeGrafter"/>
</dbReference>
<gene>
    <name evidence="7" type="primary">tqsA</name>
    <name evidence="7" type="ORF">GCM10007894_22020</name>
</gene>
<dbReference type="InterPro" id="IPR002549">
    <property type="entry name" value="AI-2E-like"/>
</dbReference>
<dbReference type="NCBIfam" id="NF008930">
    <property type="entry name" value="PRK12287.1"/>
    <property type="match status" value="1"/>
</dbReference>
<evidence type="ECO:0000256" key="2">
    <source>
        <dbReference type="ARBA" id="ARBA00009773"/>
    </source>
</evidence>
<feature type="transmembrane region" description="Helical" evidence="6">
    <location>
        <begin position="239"/>
        <end position="269"/>
    </location>
</feature>